<gene>
    <name evidence="1" type="ORF">MRATA1EN22A_LOCUS9208</name>
</gene>
<reference evidence="1" key="1">
    <citation type="submission" date="2023-05" db="EMBL/GenBank/DDBJ databases">
        <authorList>
            <consortium name="ELIXIR-Norway"/>
        </authorList>
    </citation>
    <scope>NUCLEOTIDE SEQUENCE</scope>
</reference>
<reference evidence="1" key="2">
    <citation type="submission" date="2025-03" db="EMBL/GenBank/DDBJ databases">
        <authorList>
            <consortium name="ELIXIR-Norway"/>
            <consortium name="Elixir Norway"/>
        </authorList>
    </citation>
    <scope>NUCLEOTIDE SEQUENCE</scope>
</reference>
<evidence type="ECO:0000313" key="1">
    <source>
        <dbReference type="EMBL" id="CAM9909160.1"/>
    </source>
</evidence>
<name>A0AC59YQP3_RANTA</name>
<proteinExistence type="predicted"/>
<accession>A0AC59YQP3</accession>
<organism evidence="1 2">
    <name type="scientific">Rangifer tarandus platyrhynchus</name>
    <name type="common">Svalbard reindeer</name>
    <dbReference type="NCBI Taxonomy" id="3082113"/>
    <lineage>
        <taxon>Eukaryota</taxon>
        <taxon>Metazoa</taxon>
        <taxon>Chordata</taxon>
        <taxon>Craniata</taxon>
        <taxon>Vertebrata</taxon>
        <taxon>Euteleostomi</taxon>
        <taxon>Mammalia</taxon>
        <taxon>Eutheria</taxon>
        <taxon>Laurasiatheria</taxon>
        <taxon>Artiodactyla</taxon>
        <taxon>Ruminantia</taxon>
        <taxon>Pecora</taxon>
        <taxon>Cervidae</taxon>
        <taxon>Odocoileinae</taxon>
        <taxon>Rangifer</taxon>
    </lineage>
</organism>
<dbReference type="EMBL" id="OX596086">
    <property type="protein sequence ID" value="CAM9909160.1"/>
    <property type="molecule type" value="Genomic_DNA"/>
</dbReference>
<evidence type="ECO:0000313" key="2">
    <source>
        <dbReference type="Proteomes" id="UP001162501"/>
    </source>
</evidence>
<protein>
    <submittedName>
        <fullName evidence="1">Uncharacterized protein</fullName>
    </submittedName>
</protein>
<dbReference type="Proteomes" id="UP001162501">
    <property type="component" value="Chromosome 2"/>
</dbReference>
<sequence length="91" mass="9497">MQSGRLQARLCPVHSPSPPPPAPSPEPAPAARPRTIHPGERRGLREGIRAPFCSETSTPTLALSAVGFDSVAIWLSFRGIRGGAFADAPGS</sequence>